<dbReference type="Proteomes" id="UP000603227">
    <property type="component" value="Unassembled WGS sequence"/>
</dbReference>
<dbReference type="InterPro" id="IPR016181">
    <property type="entry name" value="Acyl_CoA_acyltransferase"/>
</dbReference>
<accession>A0A918Z3E7</accession>
<evidence type="ECO:0008006" key="3">
    <source>
        <dbReference type="Google" id="ProtNLM"/>
    </source>
</evidence>
<reference evidence="1" key="2">
    <citation type="submission" date="2020-09" db="EMBL/GenBank/DDBJ databases">
        <authorList>
            <person name="Sun Q."/>
            <person name="Zhou Y."/>
        </authorList>
    </citation>
    <scope>NUCLEOTIDE SEQUENCE</scope>
    <source>
        <strain evidence="1">CGMCC 4.7403</strain>
    </source>
</reference>
<name>A0A918Z3E7_9ACTN</name>
<proteinExistence type="predicted"/>
<evidence type="ECO:0000313" key="2">
    <source>
        <dbReference type="Proteomes" id="UP000603227"/>
    </source>
</evidence>
<organism evidence="1 2">
    <name type="scientific">Streptomyces capitiformicae</name>
    <dbReference type="NCBI Taxonomy" id="2014920"/>
    <lineage>
        <taxon>Bacteria</taxon>
        <taxon>Bacillati</taxon>
        <taxon>Actinomycetota</taxon>
        <taxon>Actinomycetes</taxon>
        <taxon>Kitasatosporales</taxon>
        <taxon>Streptomycetaceae</taxon>
        <taxon>Streptomyces</taxon>
    </lineage>
</organism>
<gene>
    <name evidence="1" type="ORF">GCM10017771_52290</name>
</gene>
<reference evidence="1" key="1">
    <citation type="journal article" date="2014" name="Int. J. Syst. Evol. Microbiol.">
        <title>Complete genome sequence of Corynebacterium casei LMG S-19264T (=DSM 44701T), isolated from a smear-ripened cheese.</title>
        <authorList>
            <consortium name="US DOE Joint Genome Institute (JGI-PGF)"/>
            <person name="Walter F."/>
            <person name="Albersmeier A."/>
            <person name="Kalinowski J."/>
            <person name="Ruckert C."/>
        </authorList>
    </citation>
    <scope>NUCLEOTIDE SEQUENCE</scope>
    <source>
        <strain evidence="1">CGMCC 4.7403</strain>
    </source>
</reference>
<dbReference type="RefSeq" id="WP_189784884.1">
    <property type="nucleotide sequence ID" value="NZ_BNAT01000019.1"/>
</dbReference>
<dbReference type="EMBL" id="BNAT01000019">
    <property type="protein sequence ID" value="GHE34599.1"/>
    <property type="molecule type" value="Genomic_DNA"/>
</dbReference>
<keyword evidence="2" id="KW-1185">Reference proteome</keyword>
<protein>
    <recommendedName>
        <fullName evidence="3">BioF2-like acetyltransferase domain-containing protein</fullName>
    </recommendedName>
</protein>
<comment type="caution">
    <text evidence="1">The sequence shown here is derived from an EMBL/GenBank/DDBJ whole genome shotgun (WGS) entry which is preliminary data.</text>
</comment>
<dbReference type="SUPFAM" id="SSF55729">
    <property type="entry name" value="Acyl-CoA N-acyltransferases (Nat)"/>
    <property type="match status" value="1"/>
</dbReference>
<dbReference type="Gene3D" id="3.40.630.30">
    <property type="match status" value="1"/>
</dbReference>
<evidence type="ECO:0000313" key="1">
    <source>
        <dbReference type="EMBL" id="GHE34599.1"/>
    </source>
</evidence>
<dbReference type="AlphaFoldDB" id="A0A918Z3E7"/>
<sequence length="390" mass="44329">MHRGRVMLRARYAWTNSEHPGLTRLRCWWDGDLPRRFPQVVSELPGHPLVLGYAGIGDGLRHVLPFLEERRGGDADAVRRRHSIVGWAQLAQGAGLPDCDLLAVGTTANRAPQLPGDRSLLLPFRLHLVVPIVADAEEMRRRISRKERQRSERQFRTRGWSVETSTSVTDFDHFYDAIHLPTMRRRHGTATRSMDKDMARECLLRQGVLLFLREGDRHVAGMLCRYGPGVDTLTLRLAGVLDGAEEHYAHGALAALYPALIDWAGQHGVRRLDLSGCEPFVSKGIFQFKRKFHPLVELPRTHFRDKRLWLSVRRDSPAVRDFLVANPVLAEDPSAPGRWHALYFHDAERPARRTLPWQCPNVTASRDVDLDTFLSSVPRTGARRELRGAQ</sequence>